<gene>
    <name evidence="1" type="ORF">IAA81_03445</name>
</gene>
<sequence>MKKIQLVILLIGAMGFVSAENNIEKMFPKDLYRNRVVIEQHQKSGTDIGFRLERIKINDLKNMQPYELPEFLKNYFEENKEITSKDLKKFLKGDKKFVLQLGDLNLVDLYSYRKIYRGKEPVGEYHFTAGIGPDLSVGGGFVYSLSYIDKDEIVRLFVNTGYLNKEMDVLESLPEIFYKEDGKWYWKSEEAMVELCKMMENHDERLPVEMLELQLKWEEIIGNLEVNGKKITLK</sequence>
<accession>A0A9D9N206</accession>
<reference evidence="1" key="2">
    <citation type="journal article" date="2021" name="PeerJ">
        <title>Extensive microbial diversity within the chicken gut microbiome revealed by metagenomics and culture.</title>
        <authorList>
            <person name="Gilroy R."/>
            <person name="Ravi A."/>
            <person name="Getino M."/>
            <person name="Pursley I."/>
            <person name="Horton D.L."/>
            <person name="Alikhan N.F."/>
            <person name="Baker D."/>
            <person name="Gharbi K."/>
            <person name="Hall N."/>
            <person name="Watson M."/>
            <person name="Adriaenssens E.M."/>
            <person name="Foster-Nyarko E."/>
            <person name="Jarju S."/>
            <person name="Secka A."/>
            <person name="Antonio M."/>
            <person name="Oren A."/>
            <person name="Chaudhuri R.R."/>
            <person name="La Ragione R."/>
            <person name="Hildebrand F."/>
            <person name="Pallen M.J."/>
        </authorList>
    </citation>
    <scope>NUCLEOTIDE SEQUENCE</scope>
    <source>
        <strain evidence="1">10532</strain>
    </source>
</reference>
<organism evidence="1 2">
    <name type="scientific">Candidatus Gallitreponema excrementavium</name>
    <dbReference type="NCBI Taxonomy" id="2840840"/>
    <lineage>
        <taxon>Bacteria</taxon>
        <taxon>Pseudomonadati</taxon>
        <taxon>Spirochaetota</taxon>
        <taxon>Spirochaetia</taxon>
        <taxon>Spirochaetales</taxon>
        <taxon>Candidatus Gallitreponema</taxon>
    </lineage>
</organism>
<dbReference type="AlphaFoldDB" id="A0A9D9N206"/>
<dbReference type="Proteomes" id="UP000823638">
    <property type="component" value="Unassembled WGS sequence"/>
</dbReference>
<proteinExistence type="predicted"/>
<reference evidence="1" key="1">
    <citation type="submission" date="2020-10" db="EMBL/GenBank/DDBJ databases">
        <authorList>
            <person name="Gilroy R."/>
        </authorList>
    </citation>
    <scope>NUCLEOTIDE SEQUENCE</scope>
    <source>
        <strain evidence="1">10532</strain>
    </source>
</reference>
<evidence type="ECO:0000313" key="1">
    <source>
        <dbReference type="EMBL" id="MBO8457265.1"/>
    </source>
</evidence>
<dbReference type="EMBL" id="JADIMM010000044">
    <property type="protein sequence ID" value="MBO8457265.1"/>
    <property type="molecule type" value="Genomic_DNA"/>
</dbReference>
<comment type="caution">
    <text evidence="1">The sequence shown here is derived from an EMBL/GenBank/DDBJ whole genome shotgun (WGS) entry which is preliminary data.</text>
</comment>
<protein>
    <submittedName>
        <fullName evidence="1">Uncharacterized protein</fullName>
    </submittedName>
</protein>
<name>A0A9D9N206_9SPIR</name>
<evidence type="ECO:0000313" key="2">
    <source>
        <dbReference type="Proteomes" id="UP000823638"/>
    </source>
</evidence>